<evidence type="ECO:0000259" key="7">
    <source>
        <dbReference type="Pfam" id="PF07669"/>
    </source>
</evidence>
<comment type="caution">
    <text evidence="8">The sequence shown here is derived from an EMBL/GenBank/DDBJ whole genome shotgun (WGS) entry which is preliminary data.</text>
</comment>
<keyword evidence="3 8" id="KW-0808">Transferase</keyword>
<dbReference type="SUPFAM" id="SSF53335">
    <property type="entry name" value="S-adenosyl-L-methionine-dependent methyltransferases"/>
    <property type="match status" value="1"/>
</dbReference>
<keyword evidence="4" id="KW-0949">S-adenosyl-L-methionine</keyword>
<evidence type="ECO:0000256" key="6">
    <source>
        <dbReference type="SAM" id="MobiDB-lite"/>
    </source>
</evidence>
<dbReference type="EMBL" id="SJFN01000052">
    <property type="protein sequence ID" value="TBW32849.1"/>
    <property type="molecule type" value="Genomic_DNA"/>
</dbReference>
<gene>
    <name evidence="8" type="ORF">EYW49_21475</name>
</gene>
<dbReference type="GO" id="GO:0003676">
    <property type="term" value="F:nucleic acid binding"/>
    <property type="evidence" value="ECO:0007669"/>
    <property type="project" value="InterPro"/>
</dbReference>
<dbReference type="GO" id="GO:0009007">
    <property type="term" value="F:site-specific DNA-methyltransferase (adenine-specific) activity"/>
    <property type="evidence" value="ECO:0007669"/>
    <property type="project" value="UniProtKB-EC"/>
</dbReference>
<dbReference type="GO" id="GO:0006304">
    <property type="term" value="P:DNA modification"/>
    <property type="evidence" value="ECO:0007669"/>
    <property type="project" value="InterPro"/>
</dbReference>
<dbReference type="InterPro" id="IPR029063">
    <property type="entry name" value="SAM-dependent_MTases_sf"/>
</dbReference>
<dbReference type="PROSITE" id="PS00092">
    <property type="entry name" value="N6_MTASE"/>
    <property type="match status" value="1"/>
</dbReference>
<dbReference type="InterPro" id="IPR002052">
    <property type="entry name" value="DNA_methylase_N6_adenine_CS"/>
</dbReference>
<feature type="region of interest" description="Disordered" evidence="6">
    <location>
        <begin position="1"/>
        <end position="42"/>
    </location>
</feature>
<feature type="domain" description="Type II methyltransferase M.TaqI-like" evidence="7">
    <location>
        <begin position="155"/>
        <end position="299"/>
    </location>
</feature>
<dbReference type="AlphaFoldDB" id="A0A4Q9VDR5"/>
<keyword evidence="9" id="KW-1185">Reference proteome</keyword>
<reference evidence="8 9" key="1">
    <citation type="submission" date="2019-02" db="EMBL/GenBank/DDBJ databases">
        <title>Siculibacillus lacustris gen. nov., sp. nov., a new rosette-forming bacterium isolated from a freshwater crater lake (Lake St. Ana, Romania).</title>
        <authorList>
            <person name="Felfoldi T."/>
            <person name="Marton Z."/>
            <person name="Szabo A."/>
            <person name="Mentes A."/>
            <person name="Boka K."/>
            <person name="Marialigeti K."/>
            <person name="Mathe I."/>
            <person name="Koncz M."/>
            <person name="Schumann P."/>
            <person name="Toth E."/>
        </authorList>
    </citation>
    <scope>NUCLEOTIDE SEQUENCE [LARGE SCALE GENOMIC DNA]</scope>
    <source>
        <strain evidence="8 9">SA-279</strain>
    </source>
</reference>
<dbReference type="InterPro" id="IPR050953">
    <property type="entry name" value="N4_N6_ade-DNA_methylase"/>
</dbReference>
<evidence type="ECO:0000256" key="1">
    <source>
        <dbReference type="ARBA" id="ARBA00011900"/>
    </source>
</evidence>
<dbReference type="Proteomes" id="UP000292781">
    <property type="component" value="Unassembled WGS sequence"/>
</dbReference>
<dbReference type="PANTHER" id="PTHR33841">
    <property type="entry name" value="DNA METHYLTRANSFERASE YEEA-RELATED"/>
    <property type="match status" value="1"/>
</dbReference>
<proteinExistence type="predicted"/>
<comment type="catalytic activity">
    <reaction evidence="5">
        <text>a 2'-deoxyadenosine in DNA + S-adenosyl-L-methionine = an N(6)-methyl-2'-deoxyadenosine in DNA + S-adenosyl-L-homocysteine + H(+)</text>
        <dbReference type="Rhea" id="RHEA:15197"/>
        <dbReference type="Rhea" id="RHEA-COMP:12418"/>
        <dbReference type="Rhea" id="RHEA-COMP:12419"/>
        <dbReference type="ChEBI" id="CHEBI:15378"/>
        <dbReference type="ChEBI" id="CHEBI:57856"/>
        <dbReference type="ChEBI" id="CHEBI:59789"/>
        <dbReference type="ChEBI" id="CHEBI:90615"/>
        <dbReference type="ChEBI" id="CHEBI:90616"/>
        <dbReference type="EC" id="2.1.1.72"/>
    </reaction>
</comment>
<dbReference type="PRINTS" id="PR00507">
    <property type="entry name" value="N12N6MTFRASE"/>
</dbReference>
<evidence type="ECO:0000256" key="3">
    <source>
        <dbReference type="ARBA" id="ARBA00022679"/>
    </source>
</evidence>
<evidence type="ECO:0000256" key="5">
    <source>
        <dbReference type="ARBA" id="ARBA00047942"/>
    </source>
</evidence>
<dbReference type="Gene3D" id="3.40.50.150">
    <property type="entry name" value="Vaccinia Virus protein VP39"/>
    <property type="match status" value="1"/>
</dbReference>
<dbReference type="InterPro" id="IPR011639">
    <property type="entry name" value="MethylTrfase_TaqI-like_dom"/>
</dbReference>
<protein>
    <recommendedName>
        <fullName evidence="1">site-specific DNA-methyltransferase (adenine-specific)</fullName>
        <ecNumber evidence="1">2.1.1.72</ecNumber>
    </recommendedName>
</protein>
<accession>A0A4Q9VDR5</accession>
<evidence type="ECO:0000256" key="4">
    <source>
        <dbReference type="ARBA" id="ARBA00022691"/>
    </source>
</evidence>
<dbReference type="EC" id="2.1.1.72" evidence="1"/>
<sequence>MARPVESTGRAATTPHPSDCLENARFPADGLPAAPPSTSQITAPNISESVNHATSPSATTFWVRLLAKQWAREPSKRSEAFRKHAAAVQAFQARLDRFTVLDPACGSGAFLIHTLEFLLRERRRTQRELALVTGGKREGLFDFKADDEIRHILSQNIFGVDINPASVEIARLALWLHTAKSDQPLSNLDTNIVEGNSLVSSEVYTFKADLLTATAVTIETINAFDYDERFPTVFDTKQPDGPGFDCIVGNPPYVKLQNFKKVYPETADFLRNARYTNGLPRYASCQTGNFDLYLPFIVRWSPSGGQFGKLGST</sequence>
<organism evidence="8 9">
    <name type="scientific">Siculibacillus lacustris</name>
    <dbReference type="NCBI Taxonomy" id="1549641"/>
    <lineage>
        <taxon>Bacteria</taxon>
        <taxon>Pseudomonadati</taxon>
        <taxon>Pseudomonadota</taxon>
        <taxon>Alphaproteobacteria</taxon>
        <taxon>Hyphomicrobiales</taxon>
        <taxon>Ancalomicrobiaceae</taxon>
        <taxon>Siculibacillus</taxon>
    </lineage>
</organism>
<dbReference type="GO" id="GO:0032259">
    <property type="term" value="P:methylation"/>
    <property type="evidence" value="ECO:0007669"/>
    <property type="project" value="UniProtKB-KW"/>
</dbReference>
<evidence type="ECO:0000256" key="2">
    <source>
        <dbReference type="ARBA" id="ARBA00022603"/>
    </source>
</evidence>
<evidence type="ECO:0000313" key="8">
    <source>
        <dbReference type="EMBL" id="TBW32849.1"/>
    </source>
</evidence>
<dbReference type="OrthoDB" id="9806213at2"/>
<name>A0A4Q9VDR5_9HYPH</name>
<keyword evidence="2 8" id="KW-0489">Methyltransferase</keyword>
<dbReference type="Pfam" id="PF07669">
    <property type="entry name" value="Eco57I"/>
    <property type="match status" value="1"/>
</dbReference>
<dbReference type="PANTHER" id="PTHR33841:SF1">
    <property type="entry name" value="DNA METHYLTRANSFERASE A"/>
    <property type="match status" value="1"/>
</dbReference>
<evidence type="ECO:0000313" key="9">
    <source>
        <dbReference type="Proteomes" id="UP000292781"/>
    </source>
</evidence>